<dbReference type="PANTHER" id="PTHR39218">
    <property type="entry name" value="OXIDOREDUCTASE 14 KDA SUBUNIT, PUTATIVE (AFU_ORTHOLOGUE AFUA_1G12110)-RELATED"/>
    <property type="match status" value="1"/>
</dbReference>
<dbReference type="PANTHER" id="PTHR39218:SF1">
    <property type="entry name" value="OXIDOREDUCTASE 14 KDA SUBUNIT, PUTATIVE (AFU_ORTHOLOGUE AFUA_1G12110)-RELATED"/>
    <property type="match status" value="1"/>
</dbReference>
<proteinExistence type="predicted"/>
<protein>
    <recommendedName>
        <fullName evidence="4">NADH-ubiquinone oxidoreductase 14 kDa subunit</fullName>
    </recommendedName>
</protein>
<comment type="caution">
    <text evidence="2">The sequence shown here is derived from an EMBL/GenBank/DDBJ whole genome shotgun (WGS) entry which is preliminary data.</text>
</comment>
<evidence type="ECO:0008006" key="4">
    <source>
        <dbReference type="Google" id="ProtNLM"/>
    </source>
</evidence>
<keyword evidence="1" id="KW-0812">Transmembrane</keyword>
<reference evidence="2" key="1">
    <citation type="submission" date="2020-02" db="EMBL/GenBank/DDBJ databases">
        <authorList>
            <person name="Palmer J.M."/>
        </authorList>
    </citation>
    <scope>NUCLEOTIDE SEQUENCE</scope>
    <source>
        <strain evidence="2">EPUS1.4</strain>
        <tissue evidence="2">Thallus</tissue>
    </source>
</reference>
<keyword evidence="1" id="KW-1133">Transmembrane helix</keyword>
<sequence length="107" mass="12073">MVHKILFWAGFGIATRLLQLGIEMRPLFQRGSLWVYTLFAGVGGSFGYWMKGVEDRQLKMLQQRKEILIEKRRRRAEREAVERGLDPVEPAVEAAPAETAGVLAATS</sequence>
<name>A0A8H7E1D3_9EURO</name>
<organism evidence="2 3">
    <name type="scientific">Endocarpon pusillum</name>
    <dbReference type="NCBI Taxonomy" id="364733"/>
    <lineage>
        <taxon>Eukaryota</taxon>
        <taxon>Fungi</taxon>
        <taxon>Dikarya</taxon>
        <taxon>Ascomycota</taxon>
        <taxon>Pezizomycotina</taxon>
        <taxon>Eurotiomycetes</taxon>
        <taxon>Chaetothyriomycetidae</taxon>
        <taxon>Verrucariales</taxon>
        <taxon>Verrucariaceae</taxon>
        <taxon>Endocarpon</taxon>
    </lineage>
</organism>
<evidence type="ECO:0000313" key="3">
    <source>
        <dbReference type="Proteomes" id="UP000606974"/>
    </source>
</evidence>
<dbReference type="OrthoDB" id="2141050at2759"/>
<evidence type="ECO:0000313" key="2">
    <source>
        <dbReference type="EMBL" id="KAF7504508.1"/>
    </source>
</evidence>
<evidence type="ECO:0000256" key="1">
    <source>
        <dbReference type="SAM" id="Phobius"/>
    </source>
</evidence>
<keyword evidence="1" id="KW-0472">Membrane</keyword>
<accession>A0A8H7E1D3</accession>
<keyword evidence="3" id="KW-1185">Reference proteome</keyword>
<gene>
    <name evidence="2" type="ORF">GJ744_002128</name>
</gene>
<dbReference type="EMBL" id="JAACFV010000135">
    <property type="protein sequence ID" value="KAF7504508.1"/>
    <property type="molecule type" value="Genomic_DNA"/>
</dbReference>
<feature type="transmembrane region" description="Helical" evidence="1">
    <location>
        <begin position="33"/>
        <end position="50"/>
    </location>
</feature>
<dbReference type="AlphaFoldDB" id="A0A8H7E1D3"/>
<dbReference type="Proteomes" id="UP000606974">
    <property type="component" value="Unassembled WGS sequence"/>
</dbReference>